<dbReference type="Pfam" id="PF10988">
    <property type="entry name" value="DUF2807"/>
    <property type="match status" value="1"/>
</dbReference>
<sequence>MMKTSHDLVRFAGGVLGLLLATGTISPAFSQDAAPAIPAPPAPPAFPISERVSSVTGATLELAPTCLTDLHIVEGDIAKVVQGNGNLTAAGDKTLKLALSDPSCSTEASSTIQVPAGTNIHLRGNKTDITVTGPSGHLSGFSGSGDVRVNSATGVDLRMTGSGNVSIATVTGDVHVLNFSSGDLLVGLVTAPRVELSATSSGNMLLRSGSVENLSIRDLGASDITAHVSTISASLSLYGSGNVLVDSVSGTLSRSHYGSGDLTVHTTGPGVHVTAAAPIDGQAITKDILASLGQSVNFDSGTQQGWEALGSFGKHSNGHHLGGLRLVLIVVCVWLVLRHARRYRKRTGESFFGALWADIAEGLSAFTRNWQTRMADRRMGGQSSAGDAPHVYYTRRAVDLYEEVIHTAKDQSARHKQRHAPETTSFSSNHTLSRLNDRLARMEPRLARMEQFVTSPDFALERQFRDLERSA</sequence>
<feature type="compositionally biased region" description="Polar residues" evidence="1">
    <location>
        <begin position="422"/>
        <end position="433"/>
    </location>
</feature>
<name>A0AAV5NH95_9PROT</name>
<keyword evidence="2" id="KW-0472">Membrane</keyword>
<dbReference type="AlphaFoldDB" id="A0AAV5NH95"/>
<dbReference type="InterPro" id="IPR021255">
    <property type="entry name" value="DUF2807"/>
</dbReference>
<feature type="domain" description="Putative auto-transporter adhesin head GIN" evidence="3">
    <location>
        <begin position="142"/>
        <end position="265"/>
    </location>
</feature>
<dbReference type="Gene3D" id="2.160.20.120">
    <property type="match status" value="1"/>
</dbReference>
<keyword evidence="5" id="KW-1185">Reference proteome</keyword>
<accession>A0AAV5NH95</accession>
<keyword evidence="2" id="KW-1133">Transmembrane helix</keyword>
<comment type="caution">
    <text evidence="4">The sequence shown here is derived from an EMBL/GenBank/DDBJ whole genome shotgun (WGS) entry which is preliminary data.</text>
</comment>
<evidence type="ECO:0000256" key="2">
    <source>
        <dbReference type="SAM" id="Phobius"/>
    </source>
</evidence>
<dbReference type="Proteomes" id="UP001156614">
    <property type="component" value="Unassembled WGS sequence"/>
</dbReference>
<evidence type="ECO:0000313" key="4">
    <source>
        <dbReference type="EMBL" id="GLQ63302.1"/>
    </source>
</evidence>
<dbReference type="RefSeq" id="WP_244591092.1">
    <property type="nucleotide sequence ID" value="NZ_BEWM01000002.1"/>
</dbReference>
<protein>
    <recommendedName>
        <fullName evidence="3">Putative auto-transporter adhesin head GIN domain-containing protein</fullName>
    </recommendedName>
</protein>
<organism evidence="4 5">
    <name type="scientific">Gluconobacter cerinus</name>
    <dbReference type="NCBI Taxonomy" id="38307"/>
    <lineage>
        <taxon>Bacteria</taxon>
        <taxon>Pseudomonadati</taxon>
        <taxon>Pseudomonadota</taxon>
        <taxon>Alphaproteobacteria</taxon>
        <taxon>Acetobacterales</taxon>
        <taxon>Acetobacteraceae</taxon>
        <taxon>Gluconobacter</taxon>
    </lineage>
</organism>
<evidence type="ECO:0000259" key="3">
    <source>
        <dbReference type="Pfam" id="PF10988"/>
    </source>
</evidence>
<keyword evidence="2" id="KW-0812">Transmembrane</keyword>
<reference evidence="5" key="1">
    <citation type="journal article" date="2019" name="Int. J. Syst. Evol. Microbiol.">
        <title>The Global Catalogue of Microorganisms (GCM) 10K type strain sequencing project: providing services to taxonomists for standard genome sequencing and annotation.</title>
        <authorList>
            <consortium name="The Broad Institute Genomics Platform"/>
            <consortium name="The Broad Institute Genome Sequencing Center for Infectious Disease"/>
            <person name="Wu L."/>
            <person name="Ma J."/>
        </authorList>
    </citation>
    <scope>NUCLEOTIDE SEQUENCE [LARGE SCALE GENOMIC DNA]</scope>
    <source>
        <strain evidence="5">NBRC 3267</strain>
    </source>
</reference>
<dbReference type="EMBL" id="BSNU01000003">
    <property type="protein sequence ID" value="GLQ63302.1"/>
    <property type="molecule type" value="Genomic_DNA"/>
</dbReference>
<feature type="transmembrane region" description="Helical" evidence="2">
    <location>
        <begin position="318"/>
        <end position="337"/>
    </location>
</feature>
<evidence type="ECO:0000313" key="5">
    <source>
        <dbReference type="Proteomes" id="UP001156614"/>
    </source>
</evidence>
<feature type="region of interest" description="Disordered" evidence="1">
    <location>
        <begin position="410"/>
        <end position="433"/>
    </location>
</feature>
<gene>
    <name evidence="4" type="ORF">GCM10007867_21470</name>
</gene>
<proteinExistence type="predicted"/>
<evidence type="ECO:0000256" key="1">
    <source>
        <dbReference type="SAM" id="MobiDB-lite"/>
    </source>
</evidence>